<gene>
    <name evidence="2" type="ORF">KIM372_17630</name>
</gene>
<feature type="transmembrane region" description="Helical" evidence="1">
    <location>
        <begin position="93"/>
        <end position="113"/>
    </location>
</feature>
<keyword evidence="1" id="KW-0812">Transmembrane</keyword>
<reference evidence="2 3" key="1">
    <citation type="journal article" date="2023" name="Microbiol. Spectr.">
        <title>Symbiosis of Carpenter Bees with Uncharacterized Lactic Acid Bacteria Showing NAD Auxotrophy.</title>
        <authorList>
            <person name="Kawasaki S."/>
            <person name="Ozawa K."/>
            <person name="Mori T."/>
            <person name="Yamamoto A."/>
            <person name="Ito M."/>
            <person name="Ohkuma M."/>
            <person name="Sakamoto M."/>
            <person name="Matsutani M."/>
        </authorList>
    </citation>
    <scope>NUCLEOTIDE SEQUENCE [LARGE SCALE GENOMIC DNA]</scope>
    <source>
        <strain evidence="2 3">Kim37-2</strain>
    </source>
</reference>
<evidence type="ECO:0008006" key="4">
    <source>
        <dbReference type="Google" id="ProtNLM"/>
    </source>
</evidence>
<keyword evidence="1" id="KW-0472">Membrane</keyword>
<proteinExistence type="predicted"/>
<evidence type="ECO:0000313" key="2">
    <source>
        <dbReference type="EMBL" id="BDR53856.1"/>
    </source>
</evidence>
<dbReference type="EMBL" id="AP026798">
    <property type="protein sequence ID" value="BDR53856.1"/>
    <property type="molecule type" value="Genomic_DNA"/>
</dbReference>
<keyword evidence="1" id="KW-1133">Transmembrane helix</keyword>
<name>A0ABM8BB68_9BIFI</name>
<evidence type="ECO:0000256" key="1">
    <source>
        <dbReference type="SAM" id="Phobius"/>
    </source>
</evidence>
<feature type="transmembrane region" description="Helical" evidence="1">
    <location>
        <begin position="125"/>
        <end position="151"/>
    </location>
</feature>
<protein>
    <recommendedName>
        <fullName evidence="4">YIP1 family protein</fullName>
    </recommendedName>
</protein>
<keyword evidence="3" id="KW-1185">Reference proteome</keyword>
<sequence length="329" mass="36756">MGNYSNAYSAYNTLTLTGKLWNAACKIGWSWLIFSCICLILLIAKIVQLKSKKVSINGSYEILGLVASAALGSVVVFMTFWRVQDLDYQHWYAVVPFIESSIFLSIFAGILYIPKLMYLRLAESAVAILSVLSLCLGFSIIPSMGIVSNFIGVQLVAPKYQNDISEKGRFVDYLKKQTAGQSLVYFAAASFDLNADLPFNYSLPGSIEKPFPVATAGVDSRDGFNVDFFDAEYVVTSSPVALHMSPDKEQVVVALNNLVQDSSSYVGRHYKVLRQFSFDNSLIVTIYKKISSYEKADVRTLEQTFDRIYPDAPQLFKDRFEKVVANIEK</sequence>
<feature type="transmembrane region" description="Helical" evidence="1">
    <location>
        <begin position="29"/>
        <end position="47"/>
    </location>
</feature>
<accession>A0ABM8BB68</accession>
<dbReference type="Proteomes" id="UP001321766">
    <property type="component" value="Chromosome"/>
</dbReference>
<feature type="transmembrane region" description="Helical" evidence="1">
    <location>
        <begin position="59"/>
        <end position="81"/>
    </location>
</feature>
<organism evidence="2 3">
    <name type="scientific">Bombiscardovia nodaiensis</name>
    <dbReference type="NCBI Taxonomy" id="2932181"/>
    <lineage>
        <taxon>Bacteria</taxon>
        <taxon>Bacillati</taxon>
        <taxon>Actinomycetota</taxon>
        <taxon>Actinomycetes</taxon>
        <taxon>Bifidobacteriales</taxon>
        <taxon>Bifidobacteriaceae</taxon>
        <taxon>Bombiscardovia</taxon>
    </lineage>
</organism>
<evidence type="ECO:0000313" key="3">
    <source>
        <dbReference type="Proteomes" id="UP001321766"/>
    </source>
</evidence>